<comment type="caution">
    <text evidence="2">The sequence shown here is derived from an EMBL/GenBank/DDBJ whole genome shotgun (WGS) entry which is preliminary data.</text>
</comment>
<gene>
    <name evidence="2" type="ORF">CXK99_21390</name>
</gene>
<dbReference type="Proteomes" id="UP000236003">
    <property type="component" value="Unassembled WGS sequence"/>
</dbReference>
<name>A0A2N8R8T3_STUST</name>
<feature type="domain" description="Aminoglycoside phosphotransferase" evidence="1">
    <location>
        <begin position="22"/>
        <end position="128"/>
    </location>
</feature>
<dbReference type="InterPro" id="IPR002575">
    <property type="entry name" value="Aminoglycoside_PTrfase"/>
</dbReference>
<dbReference type="Pfam" id="PF01636">
    <property type="entry name" value="APH"/>
    <property type="match status" value="1"/>
</dbReference>
<organism evidence="2 3">
    <name type="scientific">Stutzerimonas stutzeri</name>
    <name type="common">Pseudomonas stutzeri</name>
    <dbReference type="NCBI Taxonomy" id="316"/>
    <lineage>
        <taxon>Bacteria</taxon>
        <taxon>Pseudomonadati</taxon>
        <taxon>Pseudomonadota</taxon>
        <taxon>Gammaproteobacteria</taxon>
        <taxon>Pseudomonadales</taxon>
        <taxon>Pseudomonadaceae</taxon>
        <taxon>Stutzerimonas</taxon>
    </lineage>
</organism>
<dbReference type="EMBL" id="POUM01000031">
    <property type="protein sequence ID" value="PNF57492.1"/>
    <property type="molecule type" value="Genomic_DNA"/>
</dbReference>
<proteinExistence type="predicted"/>
<accession>A0A2N8R8T3</accession>
<sequence>MHSMTSEAFQRLTMHAAVLEEDGFGPKVYLLEDGSFLKLFRRKRFFSSEALRPYARRFAENATVLRGLLIPVPEIKGVYRMADPLRTAVHYVGLPGNTMRASMREADEAGRERLVRRFGQLLAHLHDAGIYFRSLHLGNVIVLPNEELGLIDFADMQTYRKSLSISKRKRNLRHVQRYEEDREWIFETYLATLQESYREATNTPDFQMTL</sequence>
<protein>
    <recommendedName>
        <fullName evidence="1">Aminoglycoside phosphotransferase domain-containing protein</fullName>
    </recommendedName>
</protein>
<dbReference type="AlphaFoldDB" id="A0A2N8R8T3"/>
<evidence type="ECO:0000313" key="3">
    <source>
        <dbReference type="Proteomes" id="UP000236003"/>
    </source>
</evidence>
<dbReference type="InterPro" id="IPR011009">
    <property type="entry name" value="Kinase-like_dom_sf"/>
</dbReference>
<dbReference type="Gene3D" id="1.10.510.10">
    <property type="entry name" value="Transferase(Phosphotransferase) domain 1"/>
    <property type="match status" value="1"/>
</dbReference>
<reference evidence="2 3" key="1">
    <citation type="submission" date="2018-01" db="EMBL/GenBank/DDBJ databases">
        <title>Denitrification phenotypes of diverse strains of Pseudomonas stutzeri.</title>
        <authorList>
            <person name="Milligan D.A."/>
            <person name="Bergaust L."/>
            <person name="Bakken L.R."/>
            <person name="Frostegard A."/>
        </authorList>
    </citation>
    <scope>NUCLEOTIDE SEQUENCE [LARGE SCALE GENOMIC DNA]</scope>
    <source>
        <strain evidence="2 3">CCUG 44592</strain>
    </source>
</reference>
<dbReference type="SUPFAM" id="SSF56112">
    <property type="entry name" value="Protein kinase-like (PK-like)"/>
    <property type="match status" value="1"/>
</dbReference>
<evidence type="ECO:0000313" key="2">
    <source>
        <dbReference type="EMBL" id="PNF57492.1"/>
    </source>
</evidence>
<evidence type="ECO:0000259" key="1">
    <source>
        <dbReference type="Pfam" id="PF01636"/>
    </source>
</evidence>